<accession>A0A8D3Y144</accession>
<sequence>MAISELDLPTGVVAHSLADAKRMAEVMADGVAKVLDYAVHTHGIASLAVSGGRSPIPFFEALSRRELDWSRVQVTLADERWVPPSDEASNEALVRRYLLQGPAAQAQFLGLYSPADTLAEAARHAAEVLTGLAQPIDVLVLGMGEDGHTASLFPGSDNLAHALRDDCPEPCVPMRAPSAPHERLSLSYPILASARTQYLAIQGLAKLDTLRDALSADALQMPIRAFIHSPLEIYWCP</sequence>
<comment type="catalytic activity">
    <reaction evidence="1 7">
        <text>6-phospho-D-glucono-1,5-lactone + H2O = 6-phospho-D-gluconate + H(+)</text>
        <dbReference type="Rhea" id="RHEA:12556"/>
        <dbReference type="ChEBI" id="CHEBI:15377"/>
        <dbReference type="ChEBI" id="CHEBI:15378"/>
        <dbReference type="ChEBI" id="CHEBI:57955"/>
        <dbReference type="ChEBI" id="CHEBI:58759"/>
        <dbReference type="EC" id="3.1.1.31"/>
    </reaction>
</comment>
<evidence type="ECO:0000256" key="2">
    <source>
        <dbReference type="ARBA" id="ARBA00002681"/>
    </source>
</evidence>
<dbReference type="InterPro" id="IPR039104">
    <property type="entry name" value="6PGL"/>
</dbReference>
<dbReference type="GO" id="GO:0006098">
    <property type="term" value="P:pentose-phosphate shunt"/>
    <property type="evidence" value="ECO:0007669"/>
    <property type="project" value="UniProtKB-UniPathway"/>
</dbReference>
<dbReference type="NCBIfam" id="TIGR01198">
    <property type="entry name" value="pgl"/>
    <property type="match status" value="1"/>
</dbReference>
<evidence type="ECO:0000313" key="10">
    <source>
        <dbReference type="EMBL" id="SDM32717.1"/>
    </source>
</evidence>
<evidence type="ECO:0000313" key="9">
    <source>
        <dbReference type="EMBL" id="AJE14956.1"/>
    </source>
</evidence>
<dbReference type="EMBL" id="CP007511">
    <property type="protein sequence ID" value="AJE14956.1"/>
    <property type="molecule type" value="Genomic_DNA"/>
</dbReference>
<gene>
    <name evidence="7" type="primary">pgl</name>
    <name evidence="9" type="ORF">CL52_07795</name>
    <name evidence="10" type="ORF">SAMN05660875_1048</name>
</gene>
<dbReference type="InterPro" id="IPR005900">
    <property type="entry name" value="6-phosphogluconolactonase_DevB"/>
</dbReference>
<keyword evidence="7" id="KW-0378">Hydrolase</keyword>
<reference evidence="9 11" key="3">
    <citation type="journal article" name="Genome Announc.">
        <title>Complete Genome Sequence of Pseudomonas balearica DSM 6083T.</title>
        <authorList>
            <person name="Bennasar-Figueras A."/>
            <person name="Salva-Serra F."/>
            <person name="Jaen-Luchoro D."/>
            <person name="Segui C."/>
            <person name="Aliaga F."/>
            <person name="Busquets A."/>
            <person name="Gomila M."/>
            <person name="Moore E.R."/>
            <person name="Lalucat J."/>
        </authorList>
    </citation>
    <scope>NUCLEOTIDE SEQUENCE [LARGE SCALE GENOMIC DNA]</scope>
    <source>
        <strain evidence="11">DSM 6083</strain>
        <strain evidence="9">DSM6083</strain>
    </source>
</reference>
<evidence type="ECO:0000256" key="3">
    <source>
        <dbReference type="ARBA" id="ARBA00004961"/>
    </source>
</evidence>
<reference evidence="11" key="1">
    <citation type="submission" date="2014-03" db="EMBL/GenBank/DDBJ databases">
        <title>Complete genome of Pseudomonas balearica DSM 6083T, a sewage water isolate from an enrichment with 2-methylnaphthalene.</title>
        <authorList>
            <person name="Salva-Serra F."/>
            <person name="Jaen-Luchoro D."/>
            <person name="Busquets A."/>
            <person name="Pena A."/>
            <person name="Gomila M."/>
            <person name="Bosch R."/>
            <person name="Nogales B."/>
            <person name="Garcia-Valdes E."/>
            <person name="Lalucat J."/>
            <person name="Bennasar A."/>
        </authorList>
    </citation>
    <scope>NUCLEOTIDE SEQUENCE [LARGE SCALE GENOMIC DNA]</scope>
    <source>
        <strain evidence="11">DSM 6083</strain>
    </source>
</reference>
<comment type="similarity">
    <text evidence="4 7">Belongs to the glucosamine/galactosamine-6-phosphate isomerase family. 6-phosphogluconolactonase subfamily.</text>
</comment>
<evidence type="ECO:0000256" key="5">
    <source>
        <dbReference type="ARBA" id="ARBA00013198"/>
    </source>
</evidence>
<evidence type="ECO:0000256" key="7">
    <source>
        <dbReference type="RuleBase" id="RU365095"/>
    </source>
</evidence>
<dbReference type="GO" id="GO:0005975">
    <property type="term" value="P:carbohydrate metabolic process"/>
    <property type="evidence" value="ECO:0007669"/>
    <property type="project" value="UniProtKB-UniRule"/>
</dbReference>
<evidence type="ECO:0000256" key="6">
    <source>
        <dbReference type="ARBA" id="ARBA00020337"/>
    </source>
</evidence>
<dbReference type="Proteomes" id="UP000182276">
    <property type="component" value="Unassembled WGS sequence"/>
</dbReference>
<dbReference type="PANTHER" id="PTHR11054">
    <property type="entry name" value="6-PHOSPHOGLUCONOLACTONASE"/>
    <property type="match status" value="1"/>
</dbReference>
<evidence type="ECO:0000313" key="11">
    <source>
        <dbReference type="Proteomes" id="UP000031271"/>
    </source>
</evidence>
<organism evidence="9 11">
    <name type="scientific">Stutzerimonas balearica DSM 6083</name>
    <dbReference type="NCBI Taxonomy" id="1123016"/>
    <lineage>
        <taxon>Bacteria</taxon>
        <taxon>Pseudomonadati</taxon>
        <taxon>Pseudomonadota</taxon>
        <taxon>Gammaproteobacteria</taxon>
        <taxon>Pseudomonadales</taxon>
        <taxon>Pseudomonadaceae</taxon>
        <taxon>Stutzerimonas</taxon>
    </lineage>
</organism>
<dbReference type="GeneID" id="77259819"/>
<dbReference type="KEGG" id="pbm:CL52_07795"/>
<dbReference type="InterPro" id="IPR037171">
    <property type="entry name" value="NagB/RpiA_transferase-like"/>
</dbReference>
<dbReference type="Gene3D" id="3.40.50.1360">
    <property type="match status" value="1"/>
</dbReference>
<dbReference type="InterPro" id="IPR006148">
    <property type="entry name" value="Glc/Gal-6P_isomerase"/>
</dbReference>
<dbReference type="UniPathway" id="UPA00115">
    <property type="reaction ID" value="UER00409"/>
</dbReference>
<evidence type="ECO:0000256" key="1">
    <source>
        <dbReference type="ARBA" id="ARBA00000832"/>
    </source>
</evidence>
<name>A0A8D3Y144_9GAMM</name>
<feature type="domain" description="Glucosamine/galactosamine-6-phosphate isomerase" evidence="8">
    <location>
        <begin position="19"/>
        <end position="234"/>
    </location>
</feature>
<dbReference type="Proteomes" id="UP000031271">
    <property type="component" value="Chromosome"/>
</dbReference>
<dbReference type="PANTHER" id="PTHR11054:SF0">
    <property type="entry name" value="6-PHOSPHOGLUCONOLACTONASE"/>
    <property type="match status" value="1"/>
</dbReference>
<evidence type="ECO:0000313" key="12">
    <source>
        <dbReference type="Proteomes" id="UP000182276"/>
    </source>
</evidence>
<dbReference type="AlphaFoldDB" id="A0A8D3Y144"/>
<comment type="function">
    <text evidence="2 7">Hydrolysis of 6-phosphogluconolactone to 6-phosphogluconate.</text>
</comment>
<dbReference type="Pfam" id="PF01182">
    <property type="entry name" value="Glucosamine_iso"/>
    <property type="match status" value="1"/>
</dbReference>
<dbReference type="SUPFAM" id="SSF100950">
    <property type="entry name" value="NagB/RpiA/CoA transferase-like"/>
    <property type="match status" value="1"/>
</dbReference>
<dbReference type="RefSeq" id="WP_043219584.1">
    <property type="nucleotide sequence ID" value="NZ_CP007511.1"/>
</dbReference>
<protein>
    <recommendedName>
        <fullName evidence="6 7">6-phosphogluconolactonase</fullName>
        <shortName evidence="7">6PGL</shortName>
        <ecNumber evidence="5 7">3.1.1.31</ecNumber>
    </recommendedName>
</protein>
<reference evidence="10 12" key="2">
    <citation type="submission" date="2016-10" db="EMBL/GenBank/DDBJ databases">
        <authorList>
            <person name="Varghese N."/>
            <person name="Submissions S."/>
        </authorList>
    </citation>
    <scope>NUCLEOTIDE SEQUENCE [LARGE SCALE GENOMIC DNA]</scope>
    <source>
        <strain evidence="10 12">DSM 6083</strain>
    </source>
</reference>
<evidence type="ECO:0000256" key="4">
    <source>
        <dbReference type="ARBA" id="ARBA00010662"/>
    </source>
</evidence>
<proteinExistence type="inferred from homology"/>
<dbReference type="CDD" id="cd01400">
    <property type="entry name" value="6PGL"/>
    <property type="match status" value="1"/>
</dbReference>
<dbReference type="EMBL" id="FNHO01000004">
    <property type="protein sequence ID" value="SDM32717.1"/>
    <property type="molecule type" value="Genomic_DNA"/>
</dbReference>
<keyword evidence="12" id="KW-1185">Reference proteome</keyword>
<evidence type="ECO:0000259" key="8">
    <source>
        <dbReference type="Pfam" id="PF01182"/>
    </source>
</evidence>
<comment type="pathway">
    <text evidence="3 7">Carbohydrate degradation; pentose phosphate pathway; D-ribulose 5-phosphate from D-glucose 6-phosphate (oxidative stage): step 2/3.</text>
</comment>
<dbReference type="EC" id="3.1.1.31" evidence="5 7"/>
<dbReference type="GO" id="GO:0017057">
    <property type="term" value="F:6-phosphogluconolactonase activity"/>
    <property type="evidence" value="ECO:0007669"/>
    <property type="project" value="UniProtKB-UniRule"/>
</dbReference>